<keyword evidence="6" id="KW-1185">Reference proteome</keyword>
<dbReference type="Proteomes" id="UP000006765">
    <property type="component" value="Unassembled WGS sequence"/>
</dbReference>
<dbReference type="Gene3D" id="3.30.360.10">
    <property type="entry name" value="Dihydrodipicolinate Reductase, domain 2"/>
    <property type="match status" value="1"/>
</dbReference>
<evidence type="ECO:0000313" key="5">
    <source>
        <dbReference type="EMBL" id="EKE45855.1"/>
    </source>
</evidence>
<evidence type="ECO:0000256" key="1">
    <source>
        <dbReference type="ARBA" id="ARBA00010928"/>
    </source>
</evidence>
<dbReference type="AlphaFoldDB" id="K2IA60"/>
<dbReference type="Gene3D" id="3.40.50.720">
    <property type="entry name" value="NAD(P)-binding Rossmann-like Domain"/>
    <property type="match status" value="1"/>
</dbReference>
<gene>
    <name evidence="5" type="ORF">OCGS_0081</name>
</gene>
<dbReference type="InterPro" id="IPR036291">
    <property type="entry name" value="NAD(P)-bd_dom_sf"/>
</dbReference>
<keyword evidence="2" id="KW-0560">Oxidoreductase</keyword>
<evidence type="ECO:0000256" key="2">
    <source>
        <dbReference type="ARBA" id="ARBA00023002"/>
    </source>
</evidence>
<organism evidence="5 6">
    <name type="scientific">Oceaniovalibus guishaninsula JLT2003</name>
    <dbReference type="NCBI Taxonomy" id="1231392"/>
    <lineage>
        <taxon>Bacteria</taxon>
        <taxon>Pseudomonadati</taxon>
        <taxon>Pseudomonadota</taxon>
        <taxon>Alphaproteobacteria</taxon>
        <taxon>Rhodobacterales</taxon>
        <taxon>Roseobacteraceae</taxon>
        <taxon>Oceaniovalibus</taxon>
    </lineage>
</organism>
<dbReference type="Pfam" id="PF22725">
    <property type="entry name" value="GFO_IDH_MocA_C3"/>
    <property type="match status" value="1"/>
</dbReference>
<protein>
    <submittedName>
        <fullName evidence="5">Oxidoreductase-like protein</fullName>
    </submittedName>
</protein>
<evidence type="ECO:0000259" key="3">
    <source>
        <dbReference type="Pfam" id="PF01408"/>
    </source>
</evidence>
<reference evidence="5 6" key="1">
    <citation type="journal article" date="2012" name="J. Bacteriol.">
        <title>Draft Genome Sequence of Oceaniovalibus guishaninsula JLT2003T.</title>
        <authorList>
            <person name="Tang K."/>
            <person name="Liu K."/>
            <person name="Jiao N."/>
        </authorList>
    </citation>
    <scope>NUCLEOTIDE SEQUENCE [LARGE SCALE GENOMIC DNA]</scope>
    <source>
        <strain evidence="5 6">JLT2003</strain>
    </source>
</reference>
<dbReference type="PANTHER" id="PTHR22604:SF105">
    <property type="entry name" value="TRANS-1,2-DIHYDROBENZENE-1,2-DIOL DEHYDROGENASE"/>
    <property type="match status" value="1"/>
</dbReference>
<dbReference type="eggNOG" id="COG0673">
    <property type="taxonomic scope" value="Bacteria"/>
</dbReference>
<dbReference type="EMBL" id="AMGO01000001">
    <property type="protein sequence ID" value="EKE45855.1"/>
    <property type="molecule type" value="Genomic_DNA"/>
</dbReference>
<dbReference type="GO" id="GO:0016491">
    <property type="term" value="F:oxidoreductase activity"/>
    <property type="evidence" value="ECO:0007669"/>
    <property type="project" value="UniProtKB-KW"/>
</dbReference>
<feature type="domain" description="GFO/IDH/MocA-like oxidoreductase" evidence="4">
    <location>
        <begin position="115"/>
        <end position="228"/>
    </location>
</feature>
<comment type="caution">
    <text evidence="5">The sequence shown here is derived from an EMBL/GenBank/DDBJ whole genome shotgun (WGS) entry which is preliminary data.</text>
</comment>
<feature type="domain" description="Gfo/Idh/MocA-like oxidoreductase N-terminal" evidence="3">
    <location>
        <begin position="4"/>
        <end position="102"/>
    </location>
</feature>
<dbReference type="InterPro" id="IPR055170">
    <property type="entry name" value="GFO_IDH_MocA-like_dom"/>
</dbReference>
<dbReference type="GO" id="GO:0000166">
    <property type="term" value="F:nucleotide binding"/>
    <property type="evidence" value="ECO:0007669"/>
    <property type="project" value="InterPro"/>
</dbReference>
<dbReference type="SUPFAM" id="SSF51735">
    <property type="entry name" value="NAD(P)-binding Rossmann-fold domains"/>
    <property type="match status" value="1"/>
</dbReference>
<dbReference type="STRING" id="1231392.OCGS_0081"/>
<evidence type="ECO:0000259" key="4">
    <source>
        <dbReference type="Pfam" id="PF22725"/>
    </source>
</evidence>
<name>K2IA60_9RHOB</name>
<evidence type="ECO:0000313" key="6">
    <source>
        <dbReference type="Proteomes" id="UP000006765"/>
    </source>
</evidence>
<dbReference type="InterPro" id="IPR000683">
    <property type="entry name" value="Gfo/Idh/MocA-like_OxRdtase_N"/>
</dbReference>
<proteinExistence type="inferred from homology"/>
<comment type="similarity">
    <text evidence="1">Belongs to the Gfo/Idh/MocA family.</text>
</comment>
<dbReference type="SUPFAM" id="SSF55347">
    <property type="entry name" value="Glyceraldehyde-3-phosphate dehydrogenase-like, C-terminal domain"/>
    <property type="match status" value="1"/>
</dbReference>
<sequence length="303" mass="33055">MAPAIHGARGSTLAAIASRDPAKAATFVELVPDVTIHDGYDALLDDPHIDAVYIPLPNHLHVEWSLKALHAGKHLLCEKPMAMHAAEFDALIRARDKTGRLAAEAFMIVHHPQWTTIRDLLAAGTIGPLVHVDAVFTYDNGNDPQNIRNLVGMGGGGLRDIGVYTFGSVRFATGQEPLGLTARLRMEKDFDTFAEVNADFPGFTYHAIVSTRMRKRQQVVFHGRTGILTLTTPFNAGVYDQAELRIETDENEVTIRRWPGVNQYVLQVEAFTHAASTGSTYVPSLEFSKGTQAMIDAALAQGG</sequence>
<dbReference type="PATRIC" id="fig|1231392.3.peg.82"/>
<dbReference type="Pfam" id="PF01408">
    <property type="entry name" value="GFO_IDH_MocA"/>
    <property type="match status" value="1"/>
</dbReference>
<accession>K2IA60</accession>
<dbReference type="PANTHER" id="PTHR22604">
    <property type="entry name" value="OXIDOREDUCTASES"/>
    <property type="match status" value="1"/>
</dbReference>
<dbReference type="InterPro" id="IPR050984">
    <property type="entry name" value="Gfo/Idh/MocA_domain"/>
</dbReference>